<keyword evidence="1" id="KW-1133">Transmembrane helix</keyword>
<keyword evidence="1" id="KW-0472">Membrane</keyword>
<feature type="transmembrane region" description="Helical" evidence="1">
    <location>
        <begin position="12"/>
        <end position="34"/>
    </location>
</feature>
<sequence>MKAGAPRTRRAWPLTVGGVLVAVAAGIALVFSVARTNPADLASTAAADAARWPGVHYQGTVGANDGGEIRVDLTVSPDGAAGTLSRYGGQATAEVMADADGALIRGNREWWLYHHPTRADDLAGVWVAEPATETGEIDRALGMTGEALAAFVRGEEPGQWQALEQQLVEGRSGIVLSDGTRRVVVGGDEAHPLIALDLVAGSSTPPVPVTSATEEQLAAVTGAAARVRQEAAPKTLDQILQERPNVGIQLQPDAPCTAETCNVTITVTNSGTAPARGRLEVTADGNVVATHPLDVPPGQVATFNASAPNPQFSQPGANGRILWETRAVDD</sequence>
<keyword evidence="3" id="KW-1185">Reference proteome</keyword>
<organism evidence="2 3">
    <name type="scientific">Pseudonocardia zijingensis</name>
    <dbReference type="NCBI Taxonomy" id="153376"/>
    <lineage>
        <taxon>Bacteria</taxon>
        <taxon>Bacillati</taxon>
        <taxon>Actinomycetota</taxon>
        <taxon>Actinomycetes</taxon>
        <taxon>Pseudonocardiales</taxon>
        <taxon>Pseudonocardiaceae</taxon>
        <taxon>Pseudonocardia</taxon>
    </lineage>
</organism>
<dbReference type="InterPro" id="IPR013783">
    <property type="entry name" value="Ig-like_fold"/>
</dbReference>
<reference evidence="2 3" key="1">
    <citation type="journal article" date="2019" name="Int. J. Syst. Evol. Microbiol.">
        <title>The Global Catalogue of Microorganisms (GCM) 10K type strain sequencing project: providing services to taxonomists for standard genome sequencing and annotation.</title>
        <authorList>
            <consortium name="The Broad Institute Genomics Platform"/>
            <consortium name="The Broad Institute Genome Sequencing Center for Infectious Disease"/>
            <person name="Wu L."/>
            <person name="Ma J."/>
        </authorList>
    </citation>
    <scope>NUCLEOTIDE SEQUENCE [LARGE SCALE GENOMIC DNA]</scope>
    <source>
        <strain evidence="2 3">JCM 11117</strain>
    </source>
</reference>
<name>A0ABN1QI64_9PSEU</name>
<gene>
    <name evidence="2" type="ORF">GCM10009559_39680</name>
</gene>
<protein>
    <submittedName>
        <fullName evidence="2">Uncharacterized protein</fullName>
    </submittedName>
</protein>
<evidence type="ECO:0000313" key="3">
    <source>
        <dbReference type="Proteomes" id="UP001499967"/>
    </source>
</evidence>
<proteinExistence type="predicted"/>
<accession>A0ABN1QI64</accession>
<evidence type="ECO:0000313" key="2">
    <source>
        <dbReference type="EMBL" id="GAA0943063.1"/>
    </source>
</evidence>
<dbReference type="Gene3D" id="2.60.40.10">
    <property type="entry name" value="Immunoglobulins"/>
    <property type="match status" value="1"/>
</dbReference>
<evidence type="ECO:0000256" key="1">
    <source>
        <dbReference type="SAM" id="Phobius"/>
    </source>
</evidence>
<dbReference type="Proteomes" id="UP001499967">
    <property type="component" value="Unassembled WGS sequence"/>
</dbReference>
<keyword evidence="1" id="KW-0812">Transmembrane</keyword>
<dbReference type="EMBL" id="BAAAHP010000111">
    <property type="protein sequence ID" value="GAA0943063.1"/>
    <property type="molecule type" value="Genomic_DNA"/>
</dbReference>
<comment type="caution">
    <text evidence="2">The sequence shown here is derived from an EMBL/GenBank/DDBJ whole genome shotgun (WGS) entry which is preliminary data.</text>
</comment>